<gene>
    <name evidence="1" type="ORF">E4O86_18200</name>
</gene>
<accession>A0A964WVB1</accession>
<evidence type="ECO:0000313" key="2">
    <source>
        <dbReference type="Proteomes" id="UP000773614"/>
    </source>
</evidence>
<proteinExistence type="predicted"/>
<keyword evidence="2" id="KW-1185">Reference proteome</keyword>
<dbReference type="Pfam" id="PF05559">
    <property type="entry name" value="DUF763"/>
    <property type="match status" value="1"/>
</dbReference>
<dbReference type="PANTHER" id="PTHR38597">
    <property type="entry name" value="BLL3834 PROTEIN"/>
    <property type="match status" value="1"/>
</dbReference>
<sequence>MARRSGSADLPLHGGRVPPWLAERMARLGAVIAEAIVVHYGRDEFLRRLSHPFWFQSFGAVMGMDWHSSGITTSVIGALKRGLAPRAGELGLHVCGGRGRHSRKTPQELAALADRIGFDGAALARASRLVAKVDSAAVQDGFDLYLHGFIVADDGKWTVVQQGMNGDSRLARRYHWLSEDLRSFVEAPHAAIEGKACGAIVNLTDRRAAGSRRGQLALLRELGPDGIVREAAAIEGGGVPAPPDAPFLPHLVMPAHHDVRSGDVMIRRLHGALAAAAERAPGDFADLLLVPGVGARTVRSLAMVAEVVHGTPCRFADPARFSLAHGGKDRHPYPVTTKVYDATVAVLKAAVAQAKLGNDERLGAIRRLDAEARRLERTATGPSLSAFVAGERARSHEYGGRSVFGWEAPPADARRRS</sequence>
<dbReference type="PANTHER" id="PTHR38597:SF1">
    <property type="entry name" value="BLL3834 PROTEIN"/>
    <property type="match status" value="1"/>
</dbReference>
<dbReference type="InterPro" id="IPR008482">
    <property type="entry name" value="DUF763"/>
</dbReference>
<name>A0A964WVB1_9HYPH</name>
<organism evidence="1 2">
    <name type="scientific">Propylenella binzhouense</name>
    <dbReference type="NCBI Taxonomy" id="2555902"/>
    <lineage>
        <taxon>Bacteria</taxon>
        <taxon>Pseudomonadati</taxon>
        <taxon>Pseudomonadota</taxon>
        <taxon>Alphaproteobacteria</taxon>
        <taxon>Hyphomicrobiales</taxon>
        <taxon>Propylenellaceae</taxon>
        <taxon>Propylenella</taxon>
    </lineage>
</organism>
<comment type="caution">
    <text evidence="1">The sequence shown here is derived from an EMBL/GenBank/DDBJ whole genome shotgun (WGS) entry which is preliminary data.</text>
</comment>
<dbReference type="OrthoDB" id="9802662at2"/>
<evidence type="ECO:0000313" key="1">
    <source>
        <dbReference type="EMBL" id="MYZ49640.1"/>
    </source>
</evidence>
<protein>
    <submittedName>
        <fullName evidence="1">DUF763 domain-containing protein</fullName>
    </submittedName>
</protein>
<dbReference type="Proteomes" id="UP000773614">
    <property type="component" value="Unassembled WGS sequence"/>
</dbReference>
<reference evidence="1" key="1">
    <citation type="submission" date="2019-03" db="EMBL/GenBank/DDBJ databases">
        <title>Afifella sp. nov., isolated from activated sludge.</title>
        <authorList>
            <person name="Li Q."/>
            <person name="Liu Y."/>
        </authorList>
    </citation>
    <scope>NUCLEOTIDE SEQUENCE</scope>
    <source>
        <strain evidence="1">L72</strain>
    </source>
</reference>
<dbReference type="RefSeq" id="WP_161141982.1">
    <property type="nucleotide sequence ID" value="NZ_SPKJ01000086.1"/>
</dbReference>
<dbReference type="EMBL" id="SPKJ01000086">
    <property type="protein sequence ID" value="MYZ49640.1"/>
    <property type="molecule type" value="Genomic_DNA"/>
</dbReference>
<dbReference type="AlphaFoldDB" id="A0A964WVB1"/>